<dbReference type="PANTHER" id="PTHR38457:SF1">
    <property type="entry name" value="REGULATOR ABRB-RELATED"/>
    <property type="match status" value="1"/>
</dbReference>
<keyword evidence="3" id="KW-1185">Reference proteome</keyword>
<keyword evidence="1" id="KW-1133">Transmembrane helix</keyword>
<dbReference type="PIRSF" id="PIRSF038991">
    <property type="entry name" value="Protein_AbrB"/>
    <property type="match status" value="1"/>
</dbReference>
<proteinExistence type="predicted"/>
<keyword evidence="1" id="KW-0472">Membrane</keyword>
<dbReference type="RefSeq" id="WP_087617711.1">
    <property type="nucleotide sequence ID" value="NZ_JAFBEY010000006.1"/>
</dbReference>
<dbReference type="NCBIfam" id="TIGR03082">
    <property type="entry name" value="Gneg_AbrB_dup"/>
    <property type="match status" value="2"/>
</dbReference>
<keyword evidence="1" id="KW-0812">Transmembrane</keyword>
<organism evidence="2 3">
    <name type="scientific">Solibacillus kalamii</name>
    <dbReference type="NCBI Taxonomy" id="1748298"/>
    <lineage>
        <taxon>Bacteria</taxon>
        <taxon>Bacillati</taxon>
        <taxon>Bacillota</taxon>
        <taxon>Bacilli</taxon>
        <taxon>Bacillales</taxon>
        <taxon>Caryophanaceae</taxon>
        <taxon>Solibacillus</taxon>
    </lineage>
</organism>
<dbReference type="Pfam" id="PF05145">
    <property type="entry name" value="AbrB"/>
    <property type="match status" value="1"/>
</dbReference>
<gene>
    <name evidence="2" type="ORF">CBM15_12020</name>
</gene>
<feature type="transmembrane region" description="Helical" evidence="1">
    <location>
        <begin position="92"/>
        <end position="113"/>
    </location>
</feature>
<accession>A0ABX3ZGM6</accession>
<evidence type="ECO:0000313" key="2">
    <source>
        <dbReference type="EMBL" id="OUZ38474.1"/>
    </source>
</evidence>
<keyword evidence="2" id="KW-0560">Oxidoreductase</keyword>
<feature type="transmembrane region" description="Helical" evidence="1">
    <location>
        <begin position="187"/>
        <end position="204"/>
    </location>
</feature>
<feature type="transmembrane region" description="Helical" evidence="1">
    <location>
        <begin position="68"/>
        <end position="86"/>
    </location>
</feature>
<dbReference type="InterPro" id="IPR017516">
    <property type="entry name" value="AbrB_dup"/>
</dbReference>
<feature type="transmembrane region" description="Helical" evidence="1">
    <location>
        <begin position="266"/>
        <end position="291"/>
    </location>
</feature>
<feature type="transmembrane region" description="Helical" evidence="1">
    <location>
        <begin position="237"/>
        <end position="254"/>
    </location>
</feature>
<feature type="transmembrane region" description="Helical" evidence="1">
    <location>
        <begin position="325"/>
        <end position="343"/>
    </location>
</feature>
<dbReference type="PANTHER" id="PTHR38457">
    <property type="entry name" value="REGULATOR ABRB-RELATED"/>
    <property type="match status" value="1"/>
</dbReference>
<feature type="transmembrane region" description="Helical" evidence="1">
    <location>
        <begin position="12"/>
        <end position="33"/>
    </location>
</feature>
<feature type="transmembrane region" description="Helical" evidence="1">
    <location>
        <begin position="148"/>
        <end position="172"/>
    </location>
</feature>
<reference evidence="2 3" key="1">
    <citation type="journal article" date="2017" name="Int. J. Syst. Evol. Microbiol.">
        <title>Solibacillus kalamii sp. nov., isolated from a high-efficiency particulate arrestance filter system used in the International Space Station.</title>
        <authorList>
            <person name="Checinska Sielaff A."/>
            <person name="Kumar R.M."/>
            <person name="Pal D."/>
            <person name="Mayilraj S."/>
            <person name="Venkateswaran K."/>
        </authorList>
    </citation>
    <scope>NUCLEOTIDE SEQUENCE [LARGE SCALE GENOMIC DNA]</scope>
    <source>
        <strain evidence="2 3">ISSFR-015</strain>
    </source>
</reference>
<feature type="transmembrane region" description="Helical" evidence="1">
    <location>
        <begin position="39"/>
        <end position="56"/>
    </location>
</feature>
<sequence length="350" mass="38718">MFKLKKKNLIHTISPIVTVIMVAIVGVTIFQLINFPMPWMLGSLFGVLFTQLLWKLPMKWPVVMRNIGLLIVGTAIGQLFTFDILVAMQDTLLFMLLLNIMLSAFCLALAYALQKWAYIPLATALTASIPGGLSQLVVFAEEQEDIDVAVVTFFHVIRVLFVVGFIPIIVSLTGKVPETIETGSTNLLHNGLLILLGFILLPVGKKLKLPVPHFLTPVIIGLLLSLLKVEITPIDSNLLHIAQLCIGAYIGLLLHPKSLRLPKRVLIGGISSAVLLLIITFFIAKGMVLLFEMDFATSYLSTAPGGMDQMGLIATALQADATQVTIFQLFRMLFIYIFILPLLKWRLLKR</sequence>
<comment type="caution">
    <text evidence="2">The sequence shown here is derived from an EMBL/GenBank/DDBJ whole genome shotgun (WGS) entry which is preliminary data.</text>
</comment>
<dbReference type="Proteomes" id="UP000196594">
    <property type="component" value="Unassembled WGS sequence"/>
</dbReference>
<dbReference type="InterPro" id="IPR007820">
    <property type="entry name" value="AbrB_fam"/>
</dbReference>
<name>A0ABX3ZGM6_9BACL</name>
<dbReference type="EMBL" id="NHNT01000008">
    <property type="protein sequence ID" value="OUZ38474.1"/>
    <property type="molecule type" value="Genomic_DNA"/>
</dbReference>
<evidence type="ECO:0000256" key="1">
    <source>
        <dbReference type="SAM" id="Phobius"/>
    </source>
</evidence>
<dbReference type="GO" id="GO:0004497">
    <property type="term" value="F:monooxygenase activity"/>
    <property type="evidence" value="ECO:0007669"/>
    <property type="project" value="UniProtKB-KW"/>
</dbReference>
<keyword evidence="2" id="KW-0503">Monooxygenase</keyword>
<protein>
    <submittedName>
        <fullName evidence="2">Ammonia monooxygenase</fullName>
    </submittedName>
</protein>
<evidence type="ECO:0000313" key="3">
    <source>
        <dbReference type="Proteomes" id="UP000196594"/>
    </source>
</evidence>